<organism evidence="1">
    <name type="scientific">viral metagenome</name>
    <dbReference type="NCBI Taxonomy" id="1070528"/>
    <lineage>
        <taxon>unclassified sequences</taxon>
        <taxon>metagenomes</taxon>
        <taxon>organismal metagenomes</taxon>
    </lineage>
</organism>
<name>A0A6C0JRP4_9ZZZZ</name>
<dbReference type="Pfam" id="PF19196">
    <property type="entry name" value="DUF5871"/>
    <property type="match status" value="1"/>
</dbReference>
<proteinExistence type="predicted"/>
<accession>A0A6C0JRP4</accession>
<evidence type="ECO:0000313" key="1">
    <source>
        <dbReference type="EMBL" id="QHU07486.1"/>
    </source>
</evidence>
<dbReference type="EMBL" id="MN740684">
    <property type="protein sequence ID" value="QHU07486.1"/>
    <property type="molecule type" value="Genomic_DNA"/>
</dbReference>
<protein>
    <submittedName>
        <fullName evidence="1">Uncharacterized protein</fullName>
    </submittedName>
</protein>
<sequence length="252" mass="29676">MNDIHFVKPKFKKKSYISETKNKISYNLYDVKIKNYYRITSGSNALKLSVNINKNDYLTFFNDIDNIALNNIINKNKKWFDNELSEEELNTFFKSSICSQNKILDVVLSSTSIIKYNNNNIDELDANLQKILLKKNCLFSIKVELIGMYIYKDKIQNKWSIKEIEIIDQEDSDNLQVSIKELNDEWNTTLNETITALNEELEGYNKRKNDIETFININKNLIDEINICKNKDNIWENKISILKNNIKNIISF</sequence>
<dbReference type="InterPro" id="IPR043804">
    <property type="entry name" value="DUF5871"/>
</dbReference>
<dbReference type="AlphaFoldDB" id="A0A6C0JRP4"/>
<reference evidence="1" key="1">
    <citation type="journal article" date="2020" name="Nature">
        <title>Giant virus diversity and host interactions through global metagenomics.</title>
        <authorList>
            <person name="Schulz F."/>
            <person name="Roux S."/>
            <person name="Paez-Espino D."/>
            <person name="Jungbluth S."/>
            <person name="Walsh D.A."/>
            <person name="Denef V.J."/>
            <person name="McMahon K.D."/>
            <person name="Konstantinidis K.T."/>
            <person name="Eloe-Fadrosh E.A."/>
            <person name="Kyrpides N.C."/>
            <person name="Woyke T."/>
        </authorList>
    </citation>
    <scope>NUCLEOTIDE SEQUENCE</scope>
    <source>
        <strain evidence="1">GVMAG-S-1040241-154</strain>
    </source>
</reference>